<dbReference type="InterPro" id="IPR039448">
    <property type="entry name" value="Beta_helix"/>
</dbReference>
<protein>
    <recommendedName>
        <fullName evidence="1">Right handed beta helix domain-containing protein</fullName>
    </recommendedName>
</protein>
<sequence length="337" mass="35833">VDVLRGTVRWTRAQSPILIVRDQQLVPGATLIIEAGVEVRILPGVSFYSEGTIYALSQPDSPVRIVGATPQRWGGIFGRPGANTTMEYTEIRGGGLGSPVLVSEGGNLTLHHVQVKENGGQVLVNNSRLEVRDSEVAGNDIPFGSAIEANYSSGNGVIMTNNRIGGNRMAPRTAPVRIGTTSSVDTINLELRGNLLVGDTGPDLILAHEGAHTGGIDPNAVAGPPPFLGALTCNTPVGGTNGLSVRTETQQLPRLPLEMHDNAIEKHTPPIIPIYLKYGIGRGATSEVELDMRNNWWGNALGPYEPDRHADGRGDAVGDMILFGPWLTERPACAPQQ</sequence>
<dbReference type="Gene3D" id="2.160.20.10">
    <property type="entry name" value="Single-stranded right-handed beta-helix, Pectin lyase-like"/>
    <property type="match status" value="1"/>
</dbReference>
<feature type="non-terminal residue" evidence="2">
    <location>
        <position position="1"/>
    </location>
</feature>
<dbReference type="EMBL" id="LJCR01001445">
    <property type="protein sequence ID" value="KPV50347.1"/>
    <property type="molecule type" value="Genomic_DNA"/>
</dbReference>
<keyword evidence="3" id="KW-1185">Reference proteome</keyword>
<evidence type="ECO:0000313" key="2">
    <source>
        <dbReference type="EMBL" id="KPV50347.1"/>
    </source>
</evidence>
<dbReference type="PATRIC" id="fig|186479.3.peg.1822"/>
<reference evidence="2 3" key="1">
    <citation type="submission" date="2015-09" db="EMBL/GenBank/DDBJ databases">
        <title>Draft genome sequence of Kouleothrix aurantiaca JCM 19913.</title>
        <authorList>
            <person name="Hemp J."/>
        </authorList>
    </citation>
    <scope>NUCLEOTIDE SEQUENCE [LARGE SCALE GENOMIC DNA]</scope>
    <source>
        <strain evidence="2 3">COM-B</strain>
    </source>
</reference>
<gene>
    <name evidence="2" type="ORF">SE17_27470</name>
</gene>
<evidence type="ECO:0000259" key="1">
    <source>
        <dbReference type="Pfam" id="PF13229"/>
    </source>
</evidence>
<dbReference type="AlphaFoldDB" id="A0A0P9CXZ4"/>
<organism evidence="2 3">
    <name type="scientific">Kouleothrix aurantiaca</name>
    <dbReference type="NCBI Taxonomy" id="186479"/>
    <lineage>
        <taxon>Bacteria</taxon>
        <taxon>Bacillati</taxon>
        <taxon>Chloroflexota</taxon>
        <taxon>Chloroflexia</taxon>
        <taxon>Chloroflexales</taxon>
        <taxon>Roseiflexineae</taxon>
        <taxon>Roseiflexaceae</taxon>
        <taxon>Kouleothrix</taxon>
    </lineage>
</organism>
<dbReference type="SUPFAM" id="SSF51126">
    <property type="entry name" value="Pectin lyase-like"/>
    <property type="match status" value="1"/>
</dbReference>
<dbReference type="InterPro" id="IPR012334">
    <property type="entry name" value="Pectin_lyas_fold"/>
</dbReference>
<dbReference type="InterPro" id="IPR011050">
    <property type="entry name" value="Pectin_lyase_fold/virulence"/>
</dbReference>
<proteinExistence type="predicted"/>
<comment type="caution">
    <text evidence="2">The sequence shown here is derived from an EMBL/GenBank/DDBJ whole genome shotgun (WGS) entry which is preliminary data.</text>
</comment>
<feature type="domain" description="Right handed beta helix" evidence="1">
    <location>
        <begin position="74"/>
        <end position="183"/>
    </location>
</feature>
<dbReference type="Pfam" id="PF13229">
    <property type="entry name" value="Beta_helix"/>
    <property type="match status" value="1"/>
</dbReference>
<name>A0A0P9CXZ4_9CHLR</name>
<evidence type="ECO:0000313" key="3">
    <source>
        <dbReference type="Proteomes" id="UP000050509"/>
    </source>
</evidence>
<dbReference type="Proteomes" id="UP000050509">
    <property type="component" value="Unassembled WGS sequence"/>
</dbReference>
<accession>A0A0P9CXZ4</accession>